<name>A0AAE0DZT8_9ROSI</name>
<comment type="similarity">
    <text evidence="1">Belongs to the multi antimicrobial extrusion (MATE) (TC 2.A.66.1) family.</text>
</comment>
<dbReference type="PANTHER" id="PTHR11206">
    <property type="entry name" value="MULTIDRUG RESISTANCE PROTEIN"/>
    <property type="match status" value="1"/>
</dbReference>
<feature type="transmembrane region" description="Helical" evidence="2">
    <location>
        <begin position="76"/>
        <end position="97"/>
    </location>
</feature>
<evidence type="ECO:0000256" key="2">
    <source>
        <dbReference type="SAM" id="Phobius"/>
    </source>
</evidence>
<keyword evidence="2" id="KW-1133">Transmembrane helix</keyword>
<evidence type="ECO:0000256" key="1">
    <source>
        <dbReference type="ARBA" id="ARBA00010199"/>
    </source>
</evidence>
<dbReference type="Proteomes" id="UP001281410">
    <property type="component" value="Unassembled WGS sequence"/>
</dbReference>
<evidence type="ECO:0000313" key="3">
    <source>
        <dbReference type="EMBL" id="KAK3198896.1"/>
    </source>
</evidence>
<dbReference type="GO" id="GO:0042910">
    <property type="term" value="F:xenobiotic transmembrane transporter activity"/>
    <property type="evidence" value="ECO:0007669"/>
    <property type="project" value="InterPro"/>
</dbReference>
<dbReference type="AlphaFoldDB" id="A0AAE0DZT8"/>
<reference evidence="3" key="1">
    <citation type="journal article" date="2023" name="Plant J.">
        <title>Genome sequences and population genomics provide insights into the demographic history, inbreeding, and mutation load of two 'living fossil' tree species of Dipteronia.</title>
        <authorList>
            <person name="Feng Y."/>
            <person name="Comes H.P."/>
            <person name="Chen J."/>
            <person name="Zhu S."/>
            <person name="Lu R."/>
            <person name="Zhang X."/>
            <person name="Li P."/>
            <person name="Qiu J."/>
            <person name="Olsen K.M."/>
            <person name="Qiu Y."/>
        </authorList>
    </citation>
    <scope>NUCLEOTIDE SEQUENCE</scope>
    <source>
        <strain evidence="3">NBL</strain>
    </source>
</reference>
<organism evidence="3 4">
    <name type="scientific">Dipteronia sinensis</name>
    <dbReference type="NCBI Taxonomy" id="43782"/>
    <lineage>
        <taxon>Eukaryota</taxon>
        <taxon>Viridiplantae</taxon>
        <taxon>Streptophyta</taxon>
        <taxon>Embryophyta</taxon>
        <taxon>Tracheophyta</taxon>
        <taxon>Spermatophyta</taxon>
        <taxon>Magnoliopsida</taxon>
        <taxon>eudicotyledons</taxon>
        <taxon>Gunneridae</taxon>
        <taxon>Pentapetalae</taxon>
        <taxon>rosids</taxon>
        <taxon>malvids</taxon>
        <taxon>Sapindales</taxon>
        <taxon>Sapindaceae</taxon>
        <taxon>Hippocastanoideae</taxon>
        <taxon>Acereae</taxon>
        <taxon>Dipteronia</taxon>
    </lineage>
</organism>
<evidence type="ECO:0000313" key="4">
    <source>
        <dbReference type="Proteomes" id="UP001281410"/>
    </source>
</evidence>
<keyword evidence="2" id="KW-0812">Transmembrane</keyword>
<dbReference type="InterPro" id="IPR002528">
    <property type="entry name" value="MATE_fam"/>
</dbReference>
<comment type="caution">
    <text evidence="3">The sequence shown here is derived from an EMBL/GenBank/DDBJ whole genome shotgun (WGS) entry which is preliminary data.</text>
</comment>
<dbReference type="GO" id="GO:0015297">
    <property type="term" value="F:antiporter activity"/>
    <property type="evidence" value="ECO:0007669"/>
    <property type="project" value="InterPro"/>
</dbReference>
<gene>
    <name evidence="3" type="ORF">Dsin_022311</name>
</gene>
<sequence length="129" mass="13819">MITYGLSAAASLEDWAFEILVLLAGLVPNSELTTSLIAMCVNTQAIAFMITYGLSAAESTRVSNEFGAGNLDRARSAMAVILKLFVLLALIVVLTLASGHNIWAVFFSDSGEIIMEFASLTPFNFLQPP</sequence>
<keyword evidence="4" id="KW-1185">Reference proteome</keyword>
<protein>
    <submittedName>
        <fullName evidence="3">Uncharacterized protein</fullName>
    </submittedName>
</protein>
<dbReference type="Pfam" id="PF01554">
    <property type="entry name" value="MatE"/>
    <property type="match status" value="1"/>
</dbReference>
<feature type="transmembrane region" description="Helical" evidence="2">
    <location>
        <begin position="36"/>
        <end position="55"/>
    </location>
</feature>
<accession>A0AAE0DZT8</accession>
<dbReference type="EMBL" id="JANJYJ010000007">
    <property type="protein sequence ID" value="KAK3198896.1"/>
    <property type="molecule type" value="Genomic_DNA"/>
</dbReference>
<proteinExistence type="inferred from homology"/>
<keyword evidence="2" id="KW-0472">Membrane</keyword>
<dbReference type="GO" id="GO:0016020">
    <property type="term" value="C:membrane"/>
    <property type="evidence" value="ECO:0007669"/>
    <property type="project" value="InterPro"/>
</dbReference>